<dbReference type="STRING" id="1111454.HMPREF1250_0102"/>
<dbReference type="RefSeq" id="WP_023054524.1">
    <property type="nucleotide sequence ID" value="NZ_AWXA01000054.1"/>
</dbReference>
<accession>U7UC78</accession>
<dbReference type="AlphaFoldDB" id="U7UC78"/>
<dbReference type="OrthoDB" id="1622999at2"/>
<dbReference type="PATRIC" id="fig|1111454.3.peg.2063"/>
<evidence type="ECO:0000313" key="1">
    <source>
        <dbReference type="EMBL" id="ERT56921.1"/>
    </source>
</evidence>
<dbReference type="Proteomes" id="UP000017090">
    <property type="component" value="Unassembled WGS sequence"/>
</dbReference>
<proteinExistence type="predicted"/>
<sequence length="133" mass="15943">MTLSLFWSRYLVELHAEHLRKIDEEYRFLIAKEKWSWFVSKIPEDIQIRILRGHNHGPSSWTCRMWLNQMLAWLKEDKPQAVYEAVAARIRELDNKGADYFEKTAARSLSQEELAAFRKAGYFLCDQQRQTEY</sequence>
<evidence type="ECO:0000313" key="2">
    <source>
        <dbReference type="Proteomes" id="UP000017090"/>
    </source>
</evidence>
<dbReference type="EMBL" id="AWXA01000054">
    <property type="protein sequence ID" value="ERT56921.1"/>
    <property type="molecule type" value="Genomic_DNA"/>
</dbReference>
<protein>
    <submittedName>
        <fullName evidence="1">Uncharacterized protein</fullName>
    </submittedName>
</protein>
<organism evidence="1 2">
    <name type="scientific">Megasphaera vaginalis</name>
    <name type="common">ex Srinivasan et al. 2021</name>
    <dbReference type="NCBI Taxonomy" id="1111454"/>
    <lineage>
        <taxon>Bacteria</taxon>
        <taxon>Bacillati</taxon>
        <taxon>Bacillota</taxon>
        <taxon>Negativicutes</taxon>
        <taxon>Veillonellales</taxon>
        <taxon>Veillonellaceae</taxon>
        <taxon>Megasphaera</taxon>
    </lineage>
</organism>
<comment type="caution">
    <text evidence="1">The sequence shown here is derived from an EMBL/GenBank/DDBJ whole genome shotgun (WGS) entry which is preliminary data.</text>
</comment>
<keyword evidence="2" id="KW-1185">Reference proteome</keyword>
<reference evidence="1 2" key="1">
    <citation type="submission" date="2013-09" db="EMBL/GenBank/DDBJ databases">
        <authorList>
            <person name="Durkin A.S."/>
            <person name="Haft D.R."/>
            <person name="McCorrison J."/>
            <person name="Torralba M."/>
            <person name="Gillis M."/>
            <person name="Haft D.H."/>
            <person name="Methe B."/>
            <person name="Sutton G."/>
            <person name="Nelson K.E."/>
        </authorList>
    </citation>
    <scope>NUCLEOTIDE SEQUENCE [LARGE SCALE GENOMIC DNA]</scope>
    <source>
        <strain evidence="1 2">BV3C16-1</strain>
    </source>
</reference>
<name>U7UC78_9FIRM</name>
<gene>
    <name evidence="1" type="ORF">HMPREF1250_0102</name>
</gene>